<dbReference type="InterPro" id="IPR011032">
    <property type="entry name" value="GroES-like_sf"/>
</dbReference>
<comment type="caution">
    <text evidence="4">The sequence shown here is derived from an EMBL/GenBank/DDBJ whole genome shotgun (WGS) entry which is preliminary data.</text>
</comment>
<evidence type="ECO:0000259" key="3">
    <source>
        <dbReference type="Pfam" id="PF08240"/>
    </source>
</evidence>
<dbReference type="RefSeq" id="WP_237601627.1">
    <property type="nucleotide sequence ID" value="NZ_JAIRBA010000003.1"/>
</dbReference>
<dbReference type="SUPFAM" id="SSF50129">
    <property type="entry name" value="GroES-like"/>
    <property type="match status" value="1"/>
</dbReference>
<feature type="domain" description="Alcohol dehydrogenase-like N-terminal" evidence="3">
    <location>
        <begin position="27"/>
        <end position="93"/>
    </location>
</feature>
<dbReference type="EMBL" id="JAIRBA010000003">
    <property type="protein sequence ID" value="MCG2417807.1"/>
    <property type="molecule type" value="Genomic_DNA"/>
</dbReference>
<dbReference type="InterPro" id="IPR013154">
    <property type="entry name" value="ADH-like_N"/>
</dbReference>
<evidence type="ECO:0000313" key="5">
    <source>
        <dbReference type="Proteomes" id="UP001139461"/>
    </source>
</evidence>
<dbReference type="AlphaFoldDB" id="A0A9X1QUU9"/>
<accession>A0A9X1QUU9</accession>
<dbReference type="Pfam" id="PF08240">
    <property type="entry name" value="ADH_N"/>
    <property type="match status" value="1"/>
</dbReference>
<dbReference type="PANTHER" id="PTHR48106">
    <property type="entry name" value="QUINONE OXIDOREDUCTASE PIG3-RELATED"/>
    <property type="match status" value="1"/>
</dbReference>
<gene>
    <name evidence="4" type="ORF">K8089_02150</name>
</gene>
<name>A0A9X1QUU9_9FLAO</name>
<dbReference type="GO" id="GO:0016651">
    <property type="term" value="F:oxidoreductase activity, acting on NAD(P)H"/>
    <property type="evidence" value="ECO:0007669"/>
    <property type="project" value="TreeGrafter"/>
</dbReference>
<protein>
    <submittedName>
        <fullName evidence="4">Alcohol dehydrogenase catalytic domain-containing protein</fullName>
    </submittedName>
</protein>
<keyword evidence="5" id="KW-1185">Reference proteome</keyword>
<reference evidence="4" key="1">
    <citation type="submission" date="2021-09" db="EMBL/GenBank/DDBJ databases">
        <title>Genome of Aequorivita sp. strain F47161.</title>
        <authorList>
            <person name="Wang Y."/>
        </authorList>
    </citation>
    <scope>NUCLEOTIDE SEQUENCE</scope>
    <source>
        <strain evidence="4">F47161</strain>
    </source>
</reference>
<organism evidence="4 5">
    <name type="scientific">Aequorivita vitellina</name>
    <dbReference type="NCBI Taxonomy" id="2874475"/>
    <lineage>
        <taxon>Bacteria</taxon>
        <taxon>Pseudomonadati</taxon>
        <taxon>Bacteroidota</taxon>
        <taxon>Flavobacteriia</taxon>
        <taxon>Flavobacteriales</taxon>
        <taxon>Flavobacteriaceae</taxon>
        <taxon>Aequorivita</taxon>
    </lineage>
</organism>
<evidence type="ECO:0000256" key="1">
    <source>
        <dbReference type="ARBA" id="ARBA00022857"/>
    </source>
</evidence>
<evidence type="ECO:0000313" key="4">
    <source>
        <dbReference type="EMBL" id="MCG2417807.1"/>
    </source>
</evidence>
<keyword evidence="2" id="KW-0560">Oxidoreductase</keyword>
<evidence type="ECO:0000256" key="2">
    <source>
        <dbReference type="ARBA" id="ARBA00023002"/>
    </source>
</evidence>
<dbReference type="Proteomes" id="UP001139461">
    <property type="component" value="Unassembled WGS sequence"/>
</dbReference>
<sequence length="105" mass="11430">MKAVERTKYGGVEFLKLVETEKPTPKENEILIKNHATSVTSGDALIRRADPFLIRLIFGFKKPRKPVLGVVVSGEVEAVGKSVTKFKVGDKVFGSAGMNFGSHAQ</sequence>
<keyword evidence="1" id="KW-0521">NADP</keyword>
<dbReference type="GO" id="GO:0070402">
    <property type="term" value="F:NADPH binding"/>
    <property type="evidence" value="ECO:0007669"/>
    <property type="project" value="TreeGrafter"/>
</dbReference>
<dbReference type="Gene3D" id="3.90.180.10">
    <property type="entry name" value="Medium-chain alcohol dehydrogenases, catalytic domain"/>
    <property type="match status" value="1"/>
</dbReference>
<proteinExistence type="predicted"/>